<protein>
    <submittedName>
        <fullName evidence="2">Uncharacterized protein</fullName>
    </submittedName>
</protein>
<organism evidence="2 3">
    <name type="scientific">Ophiocordyceps sinensis</name>
    <dbReference type="NCBI Taxonomy" id="72228"/>
    <lineage>
        <taxon>Eukaryota</taxon>
        <taxon>Fungi</taxon>
        <taxon>Dikarya</taxon>
        <taxon>Ascomycota</taxon>
        <taxon>Pezizomycotina</taxon>
        <taxon>Sordariomycetes</taxon>
        <taxon>Hypocreomycetidae</taxon>
        <taxon>Hypocreales</taxon>
        <taxon>Ophiocordycipitaceae</taxon>
        <taxon>Ophiocordyceps</taxon>
    </lineage>
</organism>
<dbReference type="EMBL" id="JAAVMX010000001">
    <property type="protein sequence ID" value="KAF4513561.1"/>
    <property type="molecule type" value="Genomic_DNA"/>
</dbReference>
<feature type="region of interest" description="Disordered" evidence="1">
    <location>
        <begin position="111"/>
        <end position="132"/>
    </location>
</feature>
<accession>A0A8H4VAD9</accession>
<name>A0A8H4VAD9_9HYPO</name>
<dbReference type="AlphaFoldDB" id="A0A8H4VAD9"/>
<dbReference type="Proteomes" id="UP000557566">
    <property type="component" value="Unassembled WGS sequence"/>
</dbReference>
<keyword evidence="3" id="KW-1185">Reference proteome</keyword>
<dbReference type="OrthoDB" id="5239162at2759"/>
<reference evidence="2 3" key="1">
    <citation type="journal article" date="2020" name="Genome Biol. Evol.">
        <title>A new high-quality draft genome assembly of the Chinese cordyceps Ophiocordyceps sinensis.</title>
        <authorList>
            <person name="Shu R."/>
            <person name="Zhang J."/>
            <person name="Meng Q."/>
            <person name="Zhang H."/>
            <person name="Zhou G."/>
            <person name="Li M."/>
            <person name="Wu P."/>
            <person name="Zhao Y."/>
            <person name="Chen C."/>
            <person name="Qin Q."/>
        </authorList>
    </citation>
    <scope>NUCLEOTIDE SEQUENCE [LARGE SCALE GENOMIC DNA]</scope>
    <source>
        <strain evidence="2 3">IOZ07</strain>
    </source>
</reference>
<evidence type="ECO:0000256" key="1">
    <source>
        <dbReference type="SAM" id="MobiDB-lite"/>
    </source>
</evidence>
<dbReference type="InterPro" id="IPR035979">
    <property type="entry name" value="RBD_domain_sf"/>
</dbReference>
<gene>
    <name evidence="2" type="ORF">G6O67_000816</name>
</gene>
<evidence type="ECO:0000313" key="2">
    <source>
        <dbReference type="EMBL" id="KAF4513561.1"/>
    </source>
</evidence>
<dbReference type="SUPFAM" id="SSF54928">
    <property type="entry name" value="RNA-binding domain, RBD"/>
    <property type="match status" value="1"/>
</dbReference>
<sequence length="160" mass="17654">MAPRNAQWEAQIEGFRKNRRLLVARNIPFTATRAEFEADVRAKLTKPDSVTFLWPPSSPQYNNPTRHSGWLMLAFDKRPDAKAVEDDLENYMFCGRHITIDRASRVAYTSGSSGRRATAPTTAAPATAPATVPAIAAPAPTTTENSDDEVFVDAEEFLAE</sequence>
<dbReference type="GO" id="GO:0003676">
    <property type="term" value="F:nucleic acid binding"/>
    <property type="evidence" value="ECO:0007669"/>
    <property type="project" value="InterPro"/>
</dbReference>
<evidence type="ECO:0000313" key="3">
    <source>
        <dbReference type="Proteomes" id="UP000557566"/>
    </source>
</evidence>
<proteinExistence type="predicted"/>
<comment type="caution">
    <text evidence="2">The sequence shown here is derived from an EMBL/GenBank/DDBJ whole genome shotgun (WGS) entry which is preliminary data.</text>
</comment>
<feature type="compositionally biased region" description="Low complexity" evidence="1">
    <location>
        <begin position="117"/>
        <end position="132"/>
    </location>
</feature>